<name>F9XQJ1_ZYMTI</name>
<dbReference type="RefSeq" id="XP_003847394.1">
    <property type="nucleotide sequence ID" value="XM_003847346.1"/>
</dbReference>
<proteinExistence type="predicted"/>
<dbReference type="Proteomes" id="UP000008062">
    <property type="component" value="Chromosome 14"/>
</dbReference>
<feature type="signal peptide" evidence="1">
    <location>
        <begin position="1"/>
        <end position="20"/>
    </location>
</feature>
<evidence type="ECO:0000256" key="1">
    <source>
        <dbReference type="SAM" id="SignalP"/>
    </source>
</evidence>
<evidence type="ECO:0008006" key="4">
    <source>
        <dbReference type="Google" id="ProtNLM"/>
    </source>
</evidence>
<organism evidence="2 3">
    <name type="scientific">Zymoseptoria tritici (strain CBS 115943 / IPO323)</name>
    <name type="common">Speckled leaf blotch fungus</name>
    <name type="synonym">Septoria tritici</name>
    <dbReference type="NCBI Taxonomy" id="336722"/>
    <lineage>
        <taxon>Eukaryota</taxon>
        <taxon>Fungi</taxon>
        <taxon>Dikarya</taxon>
        <taxon>Ascomycota</taxon>
        <taxon>Pezizomycotina</taxon>
        <taxon>Dothideomycetes</taxon>
        <taxon>Dothideomycetidae</taxon>
        <taxon>Mycosphaerellales</taxon>
        <taxon>Mycosphaerellaceae</taxon>
        <taxon>Zymoseptoria</taxon>
    </lineage>
</organism>
<evidence type="ECO:0000313" key="2">
    <source>
        <dbReference type="EMBL" id="EGP82370.1"/>
    </source>
</evidence>
<dbReference type="EMBL" id="CM001209">
    <property type="protein sequence ID" value="EGP82370.1"/>
    <property type="molecule type" value="Genomic_DNA"/>
</dbReference>
<reference evidence="2 3" key="1">
    <citation type="journal article" date="2011" name="PLoS Genet.">
        <title>Finished genome of the fungal wheat pathogen Mycosphaerella graminicola reveals dispensome structure, chromosome plasticity, and stealth pathogenesis.</title>
        <authorList>
            <person name="Goodwin S.B."/>
            <person name="Ben M'barek S."/>
            <person name="Dhillon B."/>
            <person name="Wittenberg A.H.J."/>
            <person name="Crane C.F."/>
            <person name="Hane J.K."/>
            <person name="Foster A.J."/>
            <person name="Van der Lee T.A.J."/>
            <person name="Grimwood J."/>
            <person name="Aerts A."/>
            <person name="Antoniw J."/>
            <person name="Bailey A."/>
            <person name="Bluhm B."/>
            <person name="Bowler J."/>
            <person name="Bristow J."/>
            <person name="van der Burgt A."/>
            <person name="Canto-Canche B."/>
            <person name="Churchill A.C.L."/>
            <person name="Conde-Ferraez L."/>
            <person name="Cools H.J."/>
            <person name="Coutinho P.M."/>
            <person name="Csukai M."/>
            <person name="Dehal P."/>
            <person name="De Wit P."/>
            <person name="Donzelli B."/>
            <person name="van de Geest H.C."/>
            <person name="van Ham R.C.H.J."/>
            <person name="Hammond-Kosack K.E."/>
            <person name="Henrissat B."/>
            <person name="Kilian A."/>
            <person name="Kobayashi A.K."/>
            <person name="Koopmann E."/>
            <person name="Kourmpetis Y."/>
            <person name="Kuzniar A."/>
            <person name="Lindquist E."/>
            <person name="Lombard V."/>
            <person name="Maliepaard C."/>
            <person name="Martins N."/>
            <person name="Mehrabi R."/>
            <person name="Nap J.P.H."/>
            <person name="Ponomarenko A."/>
            <person name="Rudd J.J."/>
            <person name="Salamov A."/>
            <person name="Schmutz J."/>
            <person name="Schouten H.J."/>
            <person name="Shapiro H."/>
            <person name="Stergiopoulos I."/>
            <person name="Torriani S.F.F."/>
            <person name="Tu H."/>
            <person name="de Vries R.P."/>
            <person name="Waalwijk C."/>
            <person name="Ware S.B."/>
            <person name="Wiebenga A."/>
            <person name="Zwiers L.-H."/>
            <person name="Oliver R.P."/>
            <person name="Grigoriev I.V."/>
            <person name="Kema G.H.J."/>
        </authorList>
    </citation>
    <scope>NUCLEOTIDE SEQUENCE [LARGE SCALE GENOMIC DNA]</scope>
    <source>
        <strain evidence="3">CBS 115943 / IPO323</strain>
    </source>
</reference>
<protein>
    <recommendedName>
        <fullName evidence="4">Secreted protein</fullName>
    </recommendedName>
</protein>
<feature type="chain" id="PRO_5003395736" description="Secreted protein" evidence="1">
    <location>
        <begin position="21"/>
        <end position="89"/>
    </location>
</feature>
<gene>
    <name evidence="2" type="ORF">MYCGRDRAFT_106576</name>
</gene>
<keyword evidence="3" id="KW-1185">Reference proteome</keyword>
<evidence type="ECO:0000313" key="3">
    <source>
        <dbReference type="Proteomes" id="UP000008062"/>
    </source>
</evidence>
<dbReference type="AlphaFoldDB" id="F9XQJ1"/>
<dbReference type="GeneID" id="13400543"/>
<sequence length="89" mass="9492">MMRMAIWVSNLMLSFAGLLAGGYGTAGSRLPVALVHGSSRPRFPATPQKHTHTTLASIFDVSALVRHLPSAPFKPQLSGNNSSPNVCDF</sequence>
<dbReference type="InParanoid" id="F9XQJ1"/>
<accession>F9XQJ1</accession>
<keyword evidence="1" id="KW-0732">Signal</keyword>
<dbReference type="KEGG" id="ztr:MYCGRDRAFT_106576"/>
<dbReference type="HOGENOM" id="CLU_2456508_0_0_1"/>